<proteinExistence type="predicted"/>
<sequence>MTGKTHIIGGIAACLAFGQTSVDSPLLLGTAGAIGALIPDICHGGSIIGRTFPALSKLINGLFGHRSFTHSLLFLLIVAWALHTYVTNDAIKMGLLIGMASHFVLDMCTKQGIQLFFPIKVKVRFPLTTRTGSKIEGAVALCLLIACLYFSFEIMHLH</sequence>
<dbReference type="OrthoDB" id="5459053at2"/>
<accession>A0A143HBM1</accession>
<dbReference type="KEGG" id="rst:ATY39_06495"/>
<dbReference type="InterPro" id="IPR007404">
    <property type="entry name" value="YdjM-like"/>
</dbReference>
<dbReference type="EMBL" id="CP014806">
    <property type="protein sequence ID" value="AMW99138.1"/>
    <property type="molecule type" value="Genomic_DNA"/>
</dbReference>
<name>A0A143HBM1_9BACL</name>
<dbReference type="Proteomes" id="UP000076021">
    <property type="component" value="Chromosome"/>
</dbReference>
<reference evidence="2 3" key="1">
    <citation type="journal article" date="2016" name="Genome Announc.">
        <title>Whole-Genome Sequence of Rummeliibacillus stabekisii Strain PP9 Isolated from Antarctic Soil.</title>
        <authorList>
            <person name="da Mota F.F."/>
            <person name="Vollu R.E."/>
            <person name="Jurelevicius D."/>
            <person name="Seldin L."/>
        </authorList>
    </citation>
    <scope>NUCLEOTIDE SEQUENCE [LARGE SCALE GENOMIC DNA]</scope>
    <source>
        <strain evidence="2 3">PP9</strain>
    </source>
</reference>
<dbReference type="STRING" id="241244.ATY39_06495"/>
<evidence type="ECO:0000313" key="3">
    <source>
        <dbReference type="Proteomes" id="UP000076021"/>
    </source>
</evidence>
<keyword evidence="1" id="KW-1133">Transmembrane helix</keyword>
<protein>
    <recommendedName>
        <fullName evidence="4">Metal-dependent hydrolase</fullName>
    </recommendedName>
</protein>
<feature type="transmembrane region" description="Helical" evidence="1">
    <location>
        <begin position="67"/>
        <end position="86"/>
    </location>
</feature>
<gene>
    <name evidence="2" type="ORF">ATY39_06495</name>
</gene>
<evidence type="ECO:0008006" key="4">
    <source>
        <dbReference type="Google" id="ProtNLM"/>
    </source>
</evidence>
<feature type="transmembrane region" description="Helical" evidence="1">
    <location>
        <begin position="135"/>
        <end position="152"/>
    </location>
</feature>
<dbReference type="AlphaFoldDB" id="A0A143HBM1"/>
<organism evidence="2 3">
    <name type="scientific">Rummeliibacillus stabekisii</name>
    <dbReference type="NCBI Taxonomy" id="241244"/>
    <lineage>
        <taxon>Bacteria</taxon>
        <taxon>Bacillati</taxon>
        <taxon>Bacillota</taxon>
        <taxon>Bacilli</taxon>
        <taxon>Bacillales</taxon>
        <taxon>Caryophanaceae</taxon>
        <taxon>Rummeliibacillus</taxon>
    </lineage>
</organism>
<reference evidence="3" key="2">
    <citation type="submission" date="2016-03" db="EMBL/GenBank/DDBJ databases">
        <authorList>
            <person name="Ploux O."/>
        </authorList>
    </citation>
    <scope>NUCLEOTIDE SEQUENCE [LARGE SCALE GENOMIC DNA]</scope>
    <source>
        <strain evidence="3">PP9</strain>
    </source>
</reference>
<dbReference type="PANTHER" id="PTHR35531">
    <property type="entry name" value="INNER MEMBRANE PROTEIN YBCI-RELATED"/>
    <property type="match status" value="1"/>
</dbReference>
<dbReference type="PANTHER" id="PTHR35531:SF1">
    <property type="entry name" value="INNER MEMBRANE PROTEIN YBCI-RELATED"/>
    <property type="match status" value="1"/>
</dbReference>
<keyword evidence="1" id="KW-0472">Membrane</keyword>
<keyword evidence="1" id="KW-0812">Transmembrane</keyword>
<dbReference type="Pfam" id="PF04307">
    <property type="entry name" value="YdjM"/>
    <property type="match status" value="1"/>
</dbReference>
<keyword evidence="3" id="KW-1185">Reference proteome</keyword>
<dbReference type="RefSeq" id="WP_066787502.1">
    <property type="nucleotide sequence ID" value="NZ_CP014806.1"/>
</dbReference>
<evidence type="ECO:0000256" key="1">
    <source>
        <dbReference type="SAM" id="Phobius"/>
    </source>
</evidence>
<evidence type="ECO:0000313" key="2">
    <source>
        <dbReference type="EMBL" id="AMW99138.1"/>
    </source>
</evidence>